<dbReference type="InterPro" id="IPR002018">
    <property type="entry name" value="CarbesteraseB"/>
</dbReference>
<reference evidence="4" key="1">
    <citation type="journal article" date="2016" name="Genome Announc.">
        <title>Draft genome sequences of fungus Aspergillus calidoustus.</title>
        <authorList>
            <person name="Horn F."/>
            <person name="Linde J."/>
            <person name="Mattern D.J."/>
            <person name="Walther G."/>
            <person name="Guthke R."/>
            <person name="Scherlach K."/>
            <person name="Martin K."/>
            <person name="Brakhage A.A."/>
            <person name="Petzke L."/>
            <person name="Valiante V."/>
        </authorList>
    </citation>
    <scope>NUCLEOTIDE SEQUENCE [LARGE SCALE GENOMIC DNA]</scope>
    <source>
        <strain evidence="4">SF006504</strain>
    </source>
</reference>
<feature type="signal peptide" evidence="1">
    <location>
        <begin position="1"/>
        <end position="22"/>
    </location>
</feature>
<gene>
    <name evidence="3" type="ORF">ASPCAL13405</name>
</gene>
<evidence type="ECO:0000313" key="3">
    <source>
        <dbReference type="EMBL" id="CEL10284.1"/>
    </source>
</evidence>
<dbReference type="EMBL" id="CDMC01000017">
    <property type="protein sequence ID" value="CEL10284.1"/>
    <property type="molecule type" value="Genomic_DNA"/>
</dbReference>
<feature type="chain" id="PRO_5006855697" description="Carboxylesterase type B domain-containing protein" evidence="1">
    <location>
        <begin position="23"/>
        <end position="400"/>
    </location>
</feature>
<sequence>MLTKVLLAAIAALSALPLGALSKPTQLPLLKLLYGTWQASKYSPETDFYTFENIRYAAPPVGPLRFARPQPPKRVVRGTDGNAILVTINYRLGAFGWLGGSEARQAKANNLGYMTSEPRWNGWGSIIPHITQYGGRRDPLFQKAFVQSPGWFAEWDLPAVGRGLTNFTKALGCDTRATFACLRSVDASQIHNATSLLRRIGPIKDGDWLESDPLIALKDGGYCKCIESVISTHVQHEVPWFLGPIESDADFVSGMLLAFEDNAAVALAKAFSGKAFAGIFLSRGALHANDFEIPYYYEGPLNLTTLDPNLALAYQSDFHCQAPTGDANALRNVSTTPVWPLFRATNQAKFLKVTDEGFEIVKHPRLVSLASFWNDIFLHLKKLSLSRNRQFGLGIHFTRR</sequence>
<keyword evidence="4" id="KW-1185">Reference proteome</keyword>
<dbReference type="InterPro" id="IPR050309">
    <property type="entry name" value="Type-B_Carboxylest/Lipase"/>
</dbReference>
<name>A0A0U5CHJ5_ASPCI</name>
<feature type="domain" description="Carboxylesterase type B" evidence="2">
    <location>
        <begin position="41"/>
        <end position="73"/>
    </location>
</feature>
<evidence type="ECO:0000256" key="1">
    <source>
        <dbReference type="SAM" id="SignalP"/>
    </source>
</evidence>
<dbReference type="Pfam" id="PF00135">
    <property type="entry name" value="COesterase"/>
    <property type="match status" value="1"/>
</dbReference>
<dbReference type="AlphaFoldDB" id="A0A0U5CHJ5"/>
<dbReference type="InterPro" id="IPR029058">
    <property type="entry name" value="AB_hydrolase_fold"/>
</dbReference>
<keyword evidence="1" id="KW-0732">Signal</keyword>
<organism evidence="3 4">
    <name type="scientific">Aspergillus calidoustus</name>
    <dbReference type="NCBI Taxonomy" id="454130"/>
    <lineage>
        <taxon>Eukaryota</taxon>
        <taxon>Fungi</taxon>
        <taxon>Dikarya</taxon>
        <taxon>Ascomycota</taxon>
        <taxon>Pezizomycotina</taxon>
        <taxon>Eurotiomycetes</taxon>
        <taxon>Eurotiomycetidae</taxon>
        <taxon>Eurotiales</taxon>
        <taxon>Aspergillaceae</taxon>
        <taxon>Aspergillus</taxon>
        <taxon>Aspergillus subgen. Nidulantes</taxon>
    </lineage>
</organism>
<protein>
    <recommendedName>
        <fullName evidence="2">Carboxylesterase type B domain-containing protein</fullName>
    </recommendedName>
</protein>
<evidence type="ECO:0000259" key="2">
    <source>
        <dbReference type="Pfam" id="PF00135"/>
    </source>
</evidence>
<proteinExistence type="predicted"/>
<dbReference type="Gene3D" id="3.40.50.1820">
    <property type="entry name" value="alpha/beta hydrolase"/>
    <property type="match status" value="3"/>
</dbReference>
<dbReference type="PANTHER" id="PTHR11559">
    <property type="entry name" value="CARBOXYLESTERASE"/>
    <property type="match status" value="1"/>
</dbReference>
<evidence type="ECO:0000313" key="4">
    <source>
        <dbReference type="Proteomes" id="UP000054771"/>
    </source>
</evidence>
<dbReference type="OrthoDB" id="408631at2759"/>
<accession>A0A0U5CHJ5</accession>
<dbReference type="STRING" id="454130.A0A0U5CHJ5"/>
<dbReference type="SUPFAM" id="SSF53474">
    <property type="entry name" value="alpha/beta-Hydrolases"/>
    <property type="match status" value="1"/>
</dbReference>
<dbReference type="Proteomes" id="UP000054771">
    <property type="component" value="Unassembled WGS sequence"/>
</dbReference>